<dbReference type="eggNOG" id="COG3568">
    <property type="taxonomic scope" value="Bacteria"/>
</dbReference>
<evidence type="ECO:0000313" key="2">
    <source>
        <dbReference type="EMBL" id="KAJ04349.1"/>
    </source>
</evidence>
<dbReference type="GO" id="GO:0004519">
    <property type="term" value="F:endonuclease activity"/>
    <property type="evidence" value="ECO:0007669"/>
    <property type="project" value="UniProtKB-KW"/>
</dbReference>
<dbReference type="STRING" id="83219.PM02_02575"/>
<accession>A0A061SWS3</accession>
<dbReference type="Gene3D" id="3.60.10.10">
    <property type="entry name" value="Endonuclease/exonuclease/phosphatase"/>
    <property type="match status" value="1"/>
</dbReference>
<keyword evidence="3" id="KW-1185">Reference proteome</keyword>
<comment type="caution">
    <text evidence="2">The sequence shown here is derived from an EMBL/GenBank/DDBJ whole genome shotgun (WGS) entry which is preliminary data.</text>
</comment>
<dbReference type="InterPro" id="IPR005135">
    <property type="entry name" value="Endo/exonuclease/phosphatase"/>
</dbReference>
<dbReference type="EMBL" id="JEMU01000002">
    <property type="protein sequence ID" value="KAJ04349.1"/>
    <property type="molecule type" value="Genomic_DNA"/>
</dbReference>
<dbReference type="SUPFAM" id="SSF56219">
    <property type="entry name" value="DNase I-like"/>
    <property type="match status" value="1"/>
</dbReference>
<keyword evidence="2" id="KW-0378">Hydrolase</keyword>
<evidence type="ECO:0000259" key="1">
    <source>
        <dbReference type="Pfam" id="PF03372"/>
    </source>
</evidence>
<dbReference type="Pfam" id="PF03372">
    <property type="entry name" value="Exo_endo_phos"/>
    <property type="match status" value="1"/>
</dbReference>
<dbReference type="Proteomes" id="UP000027337">
    <property type="component" value="Unassembled WGS sequence"/>
</dbReference>
<keyword evidence="2" id="KW-0255">Endonuclease</keyword>
<sequence>MAAVLFWALPVWADTLRVATFNTELSRKGPGLLLRDILKGSDPQITAVMDLLVQANADVIALQGFDYDLENRALSAFADTLEERGLYYPHRFAVPSNAGLQIGLDLNGDGRLGGPDDAQGYGRFYGAGSMAVLSRFAIDTARVQDFTPLLWRDLPGADLPQLDGNPFPSPDAQAVQRLSSRGHWVVPILHPEIGSIPILTFHATPPVFDGPEDRNGKRNADEIRFWQHFLNGEIGQAPSTRFVLMGDANIDPNKGAGRRDTIRALLDHSAFQDPLPEKPTVNWPQTGPMRVSYILPSAGWRIIDAQVMPQNAAASRHNLLWVDLKQ</sequence>
<dbReference type="RefSeq" id="WP_268746995.1">
    <property type="nucleotide sequence ID" value="NZ_JEMU01000002.1"/>
</dbReference>
<feature type="domain" description="Endonuclease/exonuclease/phosphatase" evidence="1">
    <location>
        <begin position="21"/>
        <end position="317"/>
    </location>
</feature>
<organism evidence="2 3">
    <name type="scientific">Sulfitobacter mediterraneus</name>
    <dbReference type="NCBI Taxonomy" id="83219"/>
    <lineage>
        <taxon>Bacteria</taxon>
        <taxon>Pseudomonadati</taxon>
        <taxon>Pseudomonadota</taxon>
        <taxon>Alphaproteobacteria</taxon>
        <taxon>Rhodobacterales</taxon>
        <taxon>Roseobacteraceae</taxon>
        <taxon>Sulfitobacter</taxon>
    </lineage>
</organism>
<protein>
    <submittedName>
        <fullName evidence="2">Endonuclease</fullName>
    </submittedName>
</protein>
<keyword evidence="2" id="KW-0540">Nuclease</keyword>
<reference evidence="2 3" key="1">
    <citation type="journal article" date="2014" name="Genome Announc.">
        <title>Draft Genome Sequences of Two Isolates of the Roseobacter Group, Sulfitobacter sp. Strains 3SOLIMAR09 and 1FIGIMAR09, from Harbors of Mallorca Island (Mediterranean Sea).</title>
        <authorList>
            <person name="Mas-Llado M."/>
            <person name="Pina-Villalonga J.M."/>
            <person name="Brunet-Galmes I."/>
            <person name="Nogales B."/>
            <person name="Bosch R."/>
        </authorList>
    </citation>
    <scope>NUCLEOTIDE SEQUENCE [LARGE SCALE GENOMIC DNA]</scope>
    <source>
        <strain evidence="2 3">1FIGIMAR09</strain>
    </source>
</reference>
<dbReference type="InterPro" id="IPR036691">
    <property type="entry name" value="Endo/exonu/phosph_ase_sf"/>
</dbReference>
<gene>
    <name evidence="2" type="ORF">PM02_02575</name>
</gene>
<name>A0A061SWS3_9RHOB</name>
<evidence type="ECO:0000313" key="3">
    <source>
        <dbReference type="Proteomes" id="UP000027337"/>
    </source>
</evidence>
<dbReference type="AlphaFoldDB" id="A0A061SWS3"/>
<proteinExistence type="predicted"/>